<dbReference type="EMBL" id="JBDODL010006299">
    <property type="protein sequence ID" value="MES1923460.1"/>
    <property type="molecule type" value="Genomic_DNA"/>
</dbReference>
<evidence type="ECO:0000313" key="2">
    <source>
        <dbReference type="Proteomes" id="UP001439008"/>
    </source>
</evidence>
<reference evidence="1 2" key="1">
    <citation type="journal article" date="2024" name="BMC Biol.">
        <title>Comparative genomics of Ascetosporea gives new insight into the evolutionary basis for animal parasitism in Rhizaria.</title>
        <authorList>
            <person name="Hiltunen Thoren M."/>
            <person name="Onut-Brannstrom I."/>
            <person name="Alfjorden A."/>
            <person name="Peckova H."/>
            <person name="Swords F."/>
            <person name="Hooper C."/>
            <person name="Holzer A.S."/>
            <person name="Bass D."/>
            <person name="Burki F."/>
        </authorList>
    </citation>
    <scope>NUCLEOTIDE SEQUENCE [LARGE SCALE GENOMIC DNA]</scope>
    <source>
        <strain evidence="1">20-A016</strain>
    </source>
</reference>
<proteinExistence type="predicted"/>
<feature type="non-terminal residue" evidence="1">
    <location>
        <position position="126"/>
    </location>
</feature>
<sequence length="126" mass="14704">MLRILKTIYGLDEDLLEKWRDDHEKDYISLLHLFEDLKKEMNAHTDEKKVFTANIPNSLYKIATQNGASNQTIKEHTKTVNGIVSTDGECEFGIEHTFLEEYFRKIEQKVLVEIENADEDLKNVNC</sequence>
<protein>
    <submittedName>
        <fullName evidence="1">Uncharacterized protein</fullName>
    </submittedName>
</protein>
<accession>A0ABV2AUX3</accession>
<gene>
    <name evidence="1" type="ORF">MHBO_005034</name>
</gene>
<name>A0ABV2AUX3_9EUKA</name>
<comment type="caution">
    <text evidence="1">The sequence shown here is derived from an EMBL/GenBank/DDBJ whole genome shotgun (WGS) entry which is preliminary data.</text>
</comment>
<evidence type="ECO:0000313" key="1">
    <source>
        <dbReference type="EMBL" id="MES1923460.1"/>
    </source>
</evidence>
<dbReference type="Proteomes" id="UP001439008">
    <property type="component" value="Unassembled WGS sequence"/>
</dbReference>
<keyword evidence="2" id="KW-1185">Reference proteome</keyword>
<organism evidence="1 2">
    <name type="scientific">Bonamia ostreae</name>
    <dbReference type="NCBI Taxonomy" id="126728"/>
    <lineage>
        <taxon>Eukaryota</taxon>
        <taxon>Sar</taxon>
        <taxon>Rhizaria</taxon>
        <taxon>Endomyxa</taxon>
        <taxon>Ascetosporea</taxon>
        <taxon>Haplosporida</taxon>
        <taxon>Bonamia</taxon>
    </lineage>
</organism>